<evidence type="ECO:0000313" key="4">
    <source>
        <dbReference type="Proteomes" id="UP000182114"/>
    </source>
</evidence>
<dbReference type="Gene3D" id="2.40.50.100">
    <property type="match status" value="2"/>
</dbReference>
<dbReference type="PANTHER" id="PTHR30469">
    <property type="entry name" value="MULTIDRUG RESISTANCE PROTEIN MDTA"/>
    <property type="match status" value="1"/>
</dbReference>
<dbReference type="eggNOG" id="COG0845">
    <property type="taxonomic scope" value="Bacteria"/>
</dbReference>
<name>A0A1G7GUB1_9FLAO</name>
<proteinExistence type="predicted"/>
<dbReference type="Proteomes" id="UP000182114">
    <property type="component" value="Unassembled WGS sequence"/>
</dbReference>
<sequence length="391" mass="43448">MDSFVVQYNSNQNKLMRKIIISILGVLLIVASVFIANAIVDSKTTSKPKPEKVIKSVFTEKVKNGTVAIVVPANGTIIAKRRVELYAEVQGVFRGNNKLFKAGETYRKGEAIIRIDAAEYAASVQSAKSNLYNLITSIMPDLRLDYPEIFDKWQAYLSGFDMDATTPALPELSSEKEKYFISGRGILTSFYNVKNLEQRLSKYRISAPFDGVLTEALVTEGTLIRSGQKLGEFINTEVYELEVSISKTYSDLLKIGEKVNLVNLEGTAEYTGVVTRINGSVDQASQTIKAFIEVNDKRLKEGMYLEAKLDAKKEENAIEINRGLLLESDQIFVVRDSILDLIEVKPVYFSDKKVVLKEVPDGTVIVSKPVVGAYAGMLVKVLENESENPTK</sequence>
<dbReference type="GO" id="GO:0015562">
    <property type="term" value="F:efflux transmembrane transporter activity"/>
    <property type="evidence" value="ECO:0007669"/>
    <property type="project" value="TreeGrafter"/>
</dbReference>
<gene>
    <name evidence="3" type="ORF">SAMN04487992_10562</name>
</gene>
<keyword evidence="1" id="KW-1133">Transmembrane helix</keyword>
<dbReference type="PANTHER" id="PTHR30469:SF15">
    <property type="entry name" value="HLYD FAMILY OF SECRETION PROTEINS"/>
    <property type="match status" value="1"/>
</dbReference>
<feature type="transmembrane region" description="Helical" evidence="1">
    <location>
        <begin position="20"/>
        <end position="40"/>
    </location>
</feature>
<dbReference type="EMBL" id="FNBD01000005">
    <property type="protein sequence ID" value="SDE91691.1"/>
    <property type="molecule type" value="Genomic_DNA"/>
</dbReference>
<accession>A0A1G7GUB1</accession>
<dbReference type="AlphaFoldDB" id="A0A1G7GUB1"/>
<reference evidence="4" key="1">
    <citation type="submission" date="2016-10" db="EMBL/GenBank/DDBJ databases">
        <authorList>
            <person name="Varghese N."/>
            <person name="Submissions S."/>
        </authorList>
    </citation>
    <scope>NUCLEOTIDE SEQUENCE [LARGE SCALE GENOMIC DNA]</scope>
    <source>
        <strain evidence="4">DSM 24729</strain>
    </source>
</reference>
<organism evidence="3 4">
    <name type="scientific">Cellulophaga baltica</name>
    <dbReference type="NCBI Taxonomy" id="76594"/>
    <lineage>
        <taxon>Bacteria</taxon>
        <taxon>Pseudomonadati</taxon>
        <taxon>Bacteroidota</taxon>
        <taxon>Flavobacteriia</taxon>
        <taxon>Flavobacteriales</taxon>
        <taxon>Flavobacteriaceae</taxon>
        <taxon>Cellulophaga</taxon>
    </lineage>
</organism>
<dbReference type="InterPro" id="IPR058625">
    <property type="entry name" value="MdtA-like_BSH"/>
</dbReference>
<feature type="domain" description="Multidrug resistance protein MdtA-like barrel-sandwich hybrid" evidence="2">
    <location>
        <begin position="82"/>
        <end position="230"/>
    </location>
</feature>
<dbReference type="Gene3D" id="1.10.287.470">
    <property type="entry name" value="Helix hairpin bin"/>
    <property type="match status" value="2"/>
</dbReference>
<keyword evidence="1" id="KW-0472">Membrane</keyword>
<dbReference type="GO" id="GO:1990281">
    <property type="term" value="C:efflux pump complex"/>
    <property type="evidence" value="ECO:0007669"/>
    <property type="project" value="TreeGrafter"/>
</dbReference>
<evidence type="ECO:0000259" key="2">
    <source>
        <dbReference type="Pfam" id="PF25917"/>
    </source>
</evidence>
<dbReference type="Pfam" id="PF25917">
    <property type="entry name" value="BSH_RND"/>
    <property type="match status" value="1"/>
</dbReference>
<keyword evidence="4" id="KW-1185">Reference proteome</keyword>
<keyword evidence="1" id="KW-0812">Transmembrane</keyword>
<dbReference type="SUPFAM" id="SSF111369">
    <property type="entry name" value="HlyD-like secretion proteins"/>
    <property type="match status" value="2"/>
</dbReference>
<dbReference type="Gene3D" id="2.40.30.170">
    <property type="match status" value="1"/>
</dbReference>
<evidence type="ECO:0000256" key="1">
    <source>
        <dbReference type="SAM" id="Phobius"/>
    </source>
</evidence>
<evidence type="ECO:0000313" key="3">
    <source>
        <dbReference type="EMBL" id="SDE91691.1"/>
    </source>
</evidence>
<protein>
    <submittedName>
        <fullName evidence="3">Multidrug efflux pump subunit AcrA (Membrane-fusion protein)</fullName>
    </submittedName>
</protein>